<feature type="transmembrane region" description="Helical" evidence="1">
    <location>
        <begin position="117"/>
        <end position="138"/>
    </location>
</feature>
<keyword evidence="3" id="KW-1185">Reference proteome</keyword>
<proteinExistence type="predicted"/>
<name>A0ABQ3B910_9GAMM</name>
<keyword evidence="1" id="KW-0472">Membrane</keyword>
<comment type="caution">
    <text evidence="2">The sequence shown here is derived from an EMBL/GenBank/DDBJ whole genome shotgun (WGS) entry which is preliminary data.</text>
</comment>
<feature type="transmembrane region" description="Helical" evidence="1">
    <location>
        <begin position="6"/>
        <end position="28"/>
    </location>
</feature>
<keyword evidence="1" id="KW-0812">Transmembrane</keyword>
<evidence type="ECO:0000256" key="1">
    <source>
        <dbReference type="SAM" id="Phobius"/>
    </source>
</evidence>
<evidence type="ECO:0000313" key="2">
    <source>
        <dbReference type="EMBL" id="GGY84461.1"/>
    </source>
</evidence>
<dbReference type="EMBL" id="BMYZ01000003">
    <property type="protein sequence ID" value="GGY84461.1"/>
    <property type="molecule type" value="Genomic_DNA"/>
</dbReference>
<sequence length="140" mass="15913">MTNLITILLILVSVASIVMWGILVWSTYWPQVEGLLEKADYHALEINRRKLFKLDVLYKYELNGKSFKSNTIYMFGGAPCKSENEASGLIKSFNENLVITYCPMLPAISCILLNKKLMLYLPIMPILAMLVYLLAAFLTI</sequence>
<protein>
    <submittedName>
        <fullName evidence="2">Uncharacterized protein</fullName>
    </submittedName>
</protein>
<dbReference type="Proteomes" id="UP000619761">
    <property type="component" value="Unassembled WGS sequence"/>
</dbReference>
<organism evidence="2 3">
    <name type="scientific">Cellvibrio zantedeschiae</name>
    <dbReference type="NCBI Taxonomy" id="1237077"/>
    <lineage>
        <taxon>Bacteria</taxon>
        <taxon>Pseudomonadati</taxon>
        <taxon>Pseudomonadota</taxon>
        <taxon>Gammaproteobacteria</taxon>
        <taxon>Cellvibrionales</taxon>
        <taxon>Cellvibrionaceae</taxon>
        <taxon>Cellvibrio</taxon>
    </lineage>
</organism>
<keyword evidence="1" id="KW-1133">Transmembrane helix</keyword>
<evidence type="ECO:0000313" key="3">
    <source>
        <dbReference type="Proteomes" id="UP000619761"/>
    </source>
</evidence>
<dbReference type="RefSeq" id="WP_189420380.1">
    <property type="nucleotide sequence ID" value="NZ_BMYZ01000003.1"/>
</dbReference>
<accession>A0ABQ3B910</accession>
<gene>
    <name evidence="2" type="ORF">GCM10011613_31740</name>
</gene>
<reference evidence="3" key="1">
    <citation type="journal article" date="2019" name="Int. J. Syst. Evol. Microbiol.">
        <title>The Global Catalogue of Microorganisms (GCM) 10K type strain sequencing project: providing services to taxonomists for standard genome sequencing and annotation.</title>
        <authorList>
            <consortium name="The Broad Institute Genomics Platform"/>
            <consortium name="The Broad Institute Genome Sequencing Center for Infectious Disease"/>
            <person name="Wu L."/>
            <person name="Ma J."/>
        </authorList>
    </citation>
    <scope>NUCLEOTIDE SEQUENCE [LARGE SCALE GENOMIC DNA]</scope>
    <source>
        <strain evidence="3">KCTC 32239</strain>
    </source>
</reference>